<dbReference type="InterPro" id="IPR036388">
    <property type="entry name" value="WH-like_DNA-bd_sf"/>
</dbReference>
<keyword evidence="2" id="KW-0805">Transcription regulation</keyword>
<dbReference type="Gene3D" id="1.10.10.10">
    <property type="entry name" value="Winged helix-like DNA-binding domain superfamily/Winged helix DNA-binding domain"/>
    <property type="match status" value="1"/>
</dbReference>
<dbReference type="PANTHER" id="PTHR30126">
    <property type="entry name" value="HTH-TYPE TRANSCRIPTIONAL REGULATOR"/>
    <property type="match status" value="1"/>
</dbReference>
<dbReference type="InterPro" id="IPR000847">
    <property type="entry name" value="LysR_HTH_N"/>
</dbReference>
<evidence type="ECO:0000313" key="6">
    <source>
        <dbReference type="EMBL" id="PRY02422.1"/>
    </source>
</evidence>
<dbReference type="Pfam" id="PF00126">
    <property type="entry name" value="HTH_1"/>
    <property type="match status" value="1"/>
</dbReference>
<accession>A0A2T0QET9</accession>
<evidence type="ECO:0000256" key="1">
    <source>
        <dbReference type="ARBA" id="ARBA00009437"/>
    </source>
</evidence>
<evidence type="ECO:0000256" key="4">
    <source>
        <dbReference type="ARBA" id="ARBA00023163"/>
    </source>
</evidence>
<sequence>MLSKTQMTIHMRDRHSLSAVDIVGACRAFVNVSERGSFTLGAAATRIPQPVASRRIAALERHLGGRLFDRSARRAALTPFGRDMLPSAKRLVQLADAMEHDAERARLTPLRIAVPDICAARELALLDADARRQGVYLDFRPATPAERAELLHARQVRAAVAAVPSDDGHWTVPLGLAGLSEPGAGAVYVETLRVGRADPAPRRRIWVQPEDDVPHVRDRLMRVRDAVGLQPAQVAVAPALTSAAAEAYGSADLLLCSARQAEELGLHWRPIGETELARGYDLAADGDEGERLRTLLRHGIARCLGAPADGAAP</sequence>
<organism evidence="6 7">
    <name type="scientific">Allonocardiopsis opalescens</name>
    <dbReference type="NCBI Taxonomy" id="1144618"/>
    <lineage>
        <taxon>Bacteria</taxon>
        <taxon>Bacillati</taxon>
        <taxon>Actinomycetota</taxon>
        <taxon>Actinomycetes</taxon>
        <taxon>Streptosporangiales</taxon>
        <taxon>Allonocardiopsis</taxon>
    </lineage>
</organism>
<reference evidence="6 7" key="1">
    <citation type="submission" date="2018-03" db="EMBL/GenBank/DDBJ databases">
        <title>Genomic Encyclopedia of Archaeal and Bacterial Type Strains, Phase II (KMG-II): from individual species to whole genera.</title>
        <authorList>
            <person name="Goeker M."/>
        </authorList>
    </citation>
    <scope>NUCLEOTIDE SEQUENCE [LARGE SCALE GENOMIC DNA]</scope>
    <source>
        <strain evidence="6 7">DSM 45601</strain>
    </source>
</reference>
<keyword evidence="4" id="KW-0804">Transcription</keyword>
<dbReference type="GO" id="GO:0000976">
    <property type="term" value="F:transcription cis-regulatory region binding"/>
    <property type="evidence" value="ECO:0007669"/>
    <property type="project" value="TreeGrafter"/>
</dbReference>
<gene>
    <name evidence="6" type="ORF">CLV72_1011024</name>
</gene>
<keyword evidence="3 6" id="KW-0238">DNA-binding</keyword>
<dbReference type="PROSITE" id="PS50931">
    <property type="entry name" value="HTH_LYSR"/>
    <property type="match status" value="1"/>
</dbReference>
<dbReference type="SUPFAM" id="SSF46785">
    <property type="entry name" value="Winged helix' DNA-binding domain"/>
    <property type="match status" value="1"/>
</dbReference>
<evidence type="ECO:0000256" key="3">
    <source>
        <dbReference type="ARBA" id="ARBA00023125"/>
    </source>
</evidence>
<evidence type="ECO:0000313" key="7">
    <source>
        <dbReference type="Proteomes" id="UP000237846"/>
    </source>
</evidence>
<keyword evidence="7" id="KW-1185">Reference proteome</keyword>
<dbReference type="EMBL" id="PVZC01000001">
    <property type="protein sequence ID" value="PRY02422.1"/>
    <property type="molecule type" value="Genomic_DNA"/>
</dbReference>
<protein>
    <submittedName>
        <fullName evidence="6">DNA-binding transcriptional LysR family regulator</fullName>
    </submittedName>
</protein>
<name>A0A2T0QET9_9ACTN</name>
<evidence type="ECO:0000256" key="2">
    <source>
        <dbReference type="ARBA" id="ARBA00023015"/>
    </source>
</evidence>
<dbReference type="Proteomes" id="UP000237846">
    <property type="component" value="Unassembled WGS sequence"/>
</dbReference>
<dbReference type="AlphaFoldDB" id="A0A2T0QET9"/>
<evidence type="ECO:0000259" key="5">
    <source>
        <dbReference type="PROSITE" id="PS50931"/>
    </source>
</evidence>
<comment type="caution">
    <text evidence="6">The sequence shown here is derived from an EMBL/GenBank/DDBJ whole genome shotgun (WGS) entry which is preliminary data.</text>
</comment>
<dbReference type="InterPro" id="IPR036390">
    <property type="entry name" value="WH_DNA-bd_sf"/>
</dbReference>
<proteinExistence type="inferred from homology"/>
<feature type="domain" description="HTH lysR-type" evidence="5">
    <location>
        <begin position="27"/>
        <end position="78"/>
    </location>
</feature>
<comment type="similarity">
    <text evidence="1">Belongs to the LysR transcriptional regulatory family.</text>
</comment>
<dbReference type="PANTHER" id="PTHR30126:SF40">
    <property type="entry name" value="HTH-TYPE TRANSCRIPTIONAL REGULATOR GLTR"/>
    <property type="match status" value="1"/>
</dbReference>
<dbReference type="GO" id="GO:0003700">
    <property type="term" value="F:DNA-binding transcription factor activity"/>
    <property type="evidence" value="ECO:0007669"/>
    <property type="project" value="InterPro"/>
</dbReference>